<dbReference type="InterPro" id="IPR005727">
    <property type="entry name" value="Ribosomal_uL22_bac/chlpt-type"/>
</dbReference>
<keyword evidence="2" id="KW-0699">rRNA-binding</keyword>
<evidence type="ECO:0000256" key="1">
    <source>
        <dbReference type="ARBA" id="ARBA00009451"/>
    </source>
</evidence>
<keyword evidence="4" id="KW-0689">Ribosomal protein</keyword>
<dbReference type="GO" id="GO:0019843">
    <property type="term" value="F:rRNA binding"/>
    <property type="evidence" value="ECO:0007669"/>
    <property type="project" value="UniProtKB-KW"/>
</dbReference>
<dbReference type="SUPFAM" id="SSF54843">
    <property type="entry name" value="Ribosomal protein L22"/>
    <property type="match status" value="1"/>
</dbReference>
<name>A0A381PW15_9ZZZZ</name>
<evidence type="ECO:0000256" key="4">
    <source>
        <dbReference type="ARBA" id="ARBA00022980"/>
    </source>
</evidence>
<dbReference type="InterPro" id="IPR036394">
    <property type="entry name" value="Ribosomal_uL22_sf"/>
</dbReference>
<dbReference type="PANTHER" id="PTHR13501">
    <property type="entry name" value="CHLOROPLAST 50S RIBOSOMAL PROTEIN L22-RELATED"/>
    <property type="match status" value="1"/>
</dbReference>
<evidence type="ECO:0000256" key="5">
    <source>
        <dbReference type="ARBA" id="ARBA00023274"/>
    </source>
</evidence>
<reference evidence="6" key="1">
    <citation type="submission" date="2018-05" db="EMBL/GenBank/DDBJ databases">
        <authorList>
            <person name="Lanie J.A."/>
            <person name="Ng W.-L."/>
            <person name="Kazmierczak K.M."/>
            <person name="Andrzejewski T.M."/>
            <person name="Davidsen T.M."/>
            <person name="Wayne K.J."/>
            <person name="Tettelin H."/>
            <person name="Glass J.I."/>
            <person name="Rusch D."/>
            <person name="Podicherti R."/>
            <person name="Tsui H.-C.T."/>
            <person name="Winkler M.E."/>
        </authorList>
    </citation>
    <scope>NUCLEOTIDE SEQUENCE</scope>
</reference>
<dbReference type="GO" id="GO:0006412">
    <property type="term" value="P:translation"/>
    <property type="evidence" value="ECO:0007669"/>
    <property type="project" value="InterPro"/>
</dbReference>
<evidence type="ECO:0008006" key="7">
    <source>
        <dbReference type="Google" id="ProtNLM"/>
    </source>
</evidence>
<gene>
    <name evidence="6" type="ORF">METZ01_LOCUS23954</name>
</gene>
<organism evidence="6">
    <name type="scientific">marine metagenome</name>
    <dbReference type="NCBI Taxonomy" id="408172"/>
    <lineage>
        <taxon>unclassified sequences</taxon>
        <taxon>metagenomes</taxon>
        <taxon>ecological metagenomes</taxon>
    </lineage>
</organism>
<dbReference type="EMBL" id="UINC01001111">
    <property type="protein sequence ID" value="SUZ71100.1"/>
    <property type="molecule type" value="Genomic_DNA"/>
</dbReference>
<dbReference type="HAMAP" id="MF_01331_B">
    <property type="entry name" value="Ribosomal_uL22_B"/>
    <property type="match status" value="1"/>
</dbReference>
<keyword evidence="5" id="KW-0687">Ribonucleoprotein</keyword>
<dbReference type="PANTHER" id="PTHR13501:SF8">
    <property type="entry name" value="LARGE RIBOSOMAL SUBUNIT PROTEIN UL22M"/>
    <property type="match status" value="1"/>
</dbReference>
<dbReference type="Gene3D" id="3.90.470.10">
    <property type="entry name" value="Ribosomal protein L22/L17"/>
    <property type="match status" value="1"/>
</dbReference>
<sequence>MEVRALLRHTRTAPRKARLVADLIRGKNVNDAINILQFTRKRAADTFQKLLKSAIANAEENHKVIDVEDLFVKNVRVDEGVTWKRHMPRARGTSTMIQKKTSHITLVLEEKES</sequence>
<dbReference type="GO" id="GO:0022625">
    <property type="term" value="C:cytosolic large ribosomal subunit"/>
    <property type="evidence" value="ECO:0007669"/>
    <property type="project" value="TreeGrafter"/>
</dbReference>
<protein>
    <recommendedName>
        <fullName evidence="7">50S ribosomal protein L22</fullName>
    </recommendedName>
</protein>
<comment type="similarity">
    <text evidence="1">Belongs to the universal ribosomal protein uL22 family.</text>
</comment>
<dbReference type="InterPro" id="IPR001063">
    <property type="entry name" value="Ribosomal_uL22"/>
</dbReference>
<dbReference type="NCBIfam" id="TIGR01044">
    <property type="entry name" value="rplV_bact"/>
    <property type="match status" value="1"/>
</dbReference>
<dbReference type="CDD" id="cd00336">
    <property type="entry name" value="Ribosomal_L22"/>
    <property type="match status" value="1"/>
</dbReference>
<evidence type="ECO:0000256" key="2">
    <source>
        <dbReference type="ARBA" id="ARBA00022730"/>
    </source>
</evidence>
<accession>A0A381PW15</accession>
<keyword evidence="3" id="KW-0694">RNA-binding</keyword>
<proteinExistence type="inferred from homology"/>
<evidence type="ECO:0000313" key="6">
    <source>
        <dbReference type="EMBL" id="SUZ71100.1"/>
    </source>
</evidence>
<dbReference type="GO" id="GO:0003735">
    <property type="term" value="F:structural constituent of ribosome"/>
    <property type="evidence" value="ECO:0007669"/>
    <property type="project" value="InterPro"/>
</dbReference>
<dbReference type="AlphaFoldDB" id="A0A381PW15"/>
<dbReference type="InterPro" id="IPR047867">
    <property type="entry name" value="Ribosomal_uL22_bac/org-type"/>
</dbReference>
<dbReference type="Pfam" id="PF00237">
    <property type="entry name" value="Ribosomal_L22"/>
    <property type="match status" value="1"/>
</dbReference>
<evidence type="ECO:0000256" key="3">
    <source>
        <dbReference type="ARBA" id="ARBA00022884"/>
    </source>
</evidence>